<name>A0ABU6V691_9FABA</name>
<comment type="caution">
    <text evidence="3">The sequence shown here is derived from an EMBL/GenBank/DDBJ whole genome shotgun (WGS) entry which is preliminary data.</text>
</comment>
<evidence type="ECO:0000313" key="4">
    <source>
        <dbReference type="Proteomes" id="UP001341840"/>
    </source>
</evidence>
<sequence length="221" mass="24180">MGLFDLKVYHGGNVVDGAADGKSINGANVEGVEAGLGTMGSSTGLGSDEDSDDEEFVPSKGDIDSVDDVHFTNSENDYDDDGCFDEEQNREKDLSRNEKGKGVVNEGFSGEDGCESDELDDVYQAGVGHAEAGEGEEDDFGVESGVFPVYKAQKVMKDYRWQFGTVFANRDEFKDAIVSYAVQNARGVWFKKYDLKRVRACCVDGCPFWLYAAKMQGESTW</sequence>
<feature type="region of interest" description="Disordered" evidence="1">
    <location>
        <begin position="35"/>
        <end position="115"/>
    </location>
</feature>
<protein>
    <recommendedName>
        <fullName evidence="2">Transposase MuDR plant domain-containing protein</fullName>
    </recommendedName>
</protein>
<organism evidence="3 4">
    <name type="scientific">Stylosanthes scabra</name>
    <dbReference type="NCBI Taxonomy" id="79078"/>
    <lineage>
        <taxon>Eukaryota</taxon>
        <taxon>Viridiplantae</taxon>
        <taxon>Streptophyta</taxon>
        <taxon>Embryophyta</taxon>
        <taxon>Tracheophyta</taxon>
        <taxon>Spermatophyta</taxon>
        <taxon>Magnoliopsida</taxon>
        <taxon>eudicotyledons</taxon>
        <taxon>Gunneridae</taxon>
        <taxon>Pentapetalae</taxon>
        <taxon>rosids</taxon>
        <taxon>fabids</taxon>
        <taxon>Fabales</taxon>
        <taxon>Fabaceae</taxon>
        <taxon>Papilionoideae</taxon>
        <taxon>50 kb inversion clade</taxon>
        <taxon>dalbergioids sensu lato</taxon>
        <taxon>Dalbergieae</taxon>
        <taxon>Pterocarpus clade</taxon>
        <taxon>Stylosanthes</taxon>
    </lineage>
</organism>
<evidence type="ECO:0000259" key="2">
    <source>
        <dbReference type="Pfam" id="PF03108"/>
    </source>
</evidence>
<gene>
    <name evidence="3" type="ORF">PIB30_002945</name>
</gene>
<dbReference type="InterPro" id="IPR004332">
    <property type="entry name" value="Transposase_MuDR"/>
</dbReference>
<keyword evidence="4" id="KW-1185">Reference proteome</keyword>
<feature type="compositionally biased region" description="Basic and acidic residues" evidence="1">
    <location>
        <begin position="87"/>
        <end position="101"/>
    </location>
</feature>
<feature type="compositionally biased region" description="Low complexity" evidence="1">
    <location>
        <begin position="35"/>
        <end position="46"/>
    </location>
</feature>
<dbReference type="EMBL" id="JASCZI010151040">
    <property type="protein sequence ID" value="MED6167463.1"/>
    <property type="molecule type" value="Genomic_DNA"/>
</dbReference>
<feature type="compositionally biased region" description="Basic and acidic residues" evidence="1">
    <location>
        <begin position="61"/>
        <end position="70"/>
    </location>
</feature>
<proteinExistence type="predicted"/>
<accession>A0ABU6V691</accession>
<feature type="compositionally biased region" description="Acidic residues" evidence="1">
    <location>
        <begin position="47"/>
        <end position="56"/>
    </location>
</feature>
<feature type="compositionally biased region" description="Acidic residues" evidence="1">
    <location>
        <begin position="76"/>
        <end position="86"/>
    </location>
</feature>
<evidence type="ECO:0000256" key="1">
    <source>
        <dbReference type="SAM" id="MobiDB-lite"/>
    </source>
</evidence>
<dbReference type="Proteomes" id="UP001341840">
    <property type="component" value="Unassembled WGS sequence"/>
</dbReference>
<feature type="domain" description="Transposase MuDR plant" evidence="2">
    <location>
        <begin position="159"/>
        <end position="218"/>
    </location>
</feature>
<reference evidence="3 4" key="1">
    <citation type="journal article" date="2023" name="Plants (Basel)">
        <title>Bridging the Gap: Combining Genomics and Transcriptomics Approaches to Understand Stylosanthes scabra, an Orphan Legume from the Brazilian Caatinga.</title>
        <authorList>
            <person name="Ferreira-Neto J.R.C."/>
            <person name="da Silva M.D."/>
            <person name="Binneck E."/>
            <person name="de Melo N.F."/>
            <person name="da Silva R.H."/>
            <person name="de Melo A.L.T.M."/>
            <person name="Pandolfi V."/>
            <person name="Bustamante F.O."/>
            <person name="Brasileiro-Vidal A.C."/>
            <person name="Benko-Iseppon A.M."/>
        </authorList>
    </citation>
    <scope>NUCLEOTIDE SEQUENCE [LARGE SCALE GENOMIC DNA]</scope>
    <source>
        <tissue evidence="3">Leaves</tissue>
    </source>
</reference>
<evidence type="ECO:0000313" key="3">
    <source>
        <dbReference type="EMBL" id="MED6167463.1"/>
    </source>
</evidence>
<dbReference type="Pfam" id="PF03108">
    <property type="entry name" value="DBD_Tnp_Mut"/>
    <property type="match status" value="1"/>
</dbReference>